<dbReference type="GO" id="GO:0000156">
    <property type="term" value="F:phosphorelay response regulator activity"/>
    <property type="evidence" value="ECO:0007669"/>
    <property type="project" value="TreeGrafter"/>
</dbReference>
<dbReference type="EMBL" id="BORT01000047">
    <property type="protein sequence ID" value="GIO51243.1"/>
    <property type="molecule type" value="Genomic_DNA"/>
</dbReference>
<dbReference type="FunFam" id="1.10.10.10:FF:000018">
    <property type="entry name" value="DNA-binding response regulator ResD"/>
    <property type="match status" value="1"/>
</dbReference>
<dbReference type="Gene3D" id="3.40.50.2300">
    <property type="match status" value="1"/>
</dbReference>
<keyword evidence="4" id="KW-0805">Transcription regulation</keyword>
<evidence type="ECO:0000256" key="8">
    <source>
        <dbReference type="PROSITE-ProRule" id="PRU01091"/>
    </source>
</evidence>
<evidence type="ECO:0000256" key="1">
    <source>
        <dbReference type="ARBA" id="ARBA00004496"/>
    </source>
</evidence>
<name>A0A919YKY1_9BACL</name>
<feature type="DNA-binding region" description="OmpR/PhoB-type" evidence="8">
    <location>
        <begin position="133"/>
        <end position="232"/>
    </location>
</feature>
<feature type="domain" description="Response regulatory" evidence="9">
    <location>
        <begin position="8"/>
        <end position="122"/>
    </location>
</feature>
<gene>
    <name evidence="11" type="ORF">J34TS1_60080</name>
</gene>
<dbReference type="SMART" id="SM00862">
    <property type="entry name" value="Trans_reg_C"/>
    <property type="match status" value="1"/>
</dbReference>
<comment type="caution">
    <text evidence="11">The sequence shown here is derived from an EMBL/GenBank/DDBJ whole genome shotgun (WGS) entry which is preliminary data.</text>
</comment>
<evidence type="ECO:0000256" key="5">
    <source>
        <dbReference type="ARBA" id="ARBA00023125"/>
    </source>
</evidence>
<dbReference type="Pfam" id="PF00072">
    <property type="entry name" value="Response_reg"/>
    <property type="match status" value="1"/>
</dbReference>
<dbReference type="SMART" id="SM00448">
    <property type="entry name" value="REC"/>
    <property type="match status" value="1"/>
</dbReference>
<dbReference type="InterPro" id="IPR039420">
    <property type="entry name" value="WalR-like"/>
</dbReference>
<proteinExistence type="predicted"/>
<dbReference type="InterPro" id="IPR001867">
    <property type="entry name" value="OmpR/PhoB-type_DNA-bd"/>
</dbReference>
<evidence type="ECO:0000256" key="2">
    <source>
        <dbReference type="ARBA" id="ARBA00022553"/>
    </source>
</evidence>
<dbReference type="Gene3D" id="6.10.250.690">
    <property type="match status" value="1"/>
</dbReference>
<feature type="modified residue" description="4-aspartylphosphate" evidence="7">
    <location>
        <position position="57"/>
    </location>
</feature>
<accession>A0A919YKY1</accession>
<evidence type="ECO:0000313" key="11">
    <source>
        <dbReference type="EMBL" id="GIO51243.1"/>
    </source>
</evidence>
<dbReference type="GO" id="GO:0006355">
    <property type="term" value="P:regulation of DNA-templated transcription"/>
    <property type="evidence" value="ECO:0007669"/>
    <property type="project" value="InterPro"/>
</dbReference>
<comment type="subcellular location">
    <subcellularLocation>
        <location evidence="1">Cytoplasm</location>
    </subcellularLocation>
</comment>
<sequence>MDTANRNRVLIVEDEDNIRRFISINLSQTGFEVNEAATGTEALQSFSDSRPDIIVLDIMLPDVDGFEICRKLRKADASVIIVFLTAAGQDLDKIKGLEIGADDYIVKPFNPLELVARINAILRRTAVSLKPQKLTLESGPFRMELNSNKMYKHDALIELTPKEFQMIRAFLEHPDTALSRNELLNLVWGEDFIGDPKTVDVHVRKLREKLEDDDSKPQWIETVWGLGYRWRKDD</sequence>
<protein>
    <submittedName>
        <fullName evidence="11">DNA-binding response regulator</fullName>
    </submittedName>
</protein>
<evidence type="ECO:0000256" key="7">
    <source>
        <dbReference type="PROSITE-ProRule" id="PRU00169"/>
    </source>
</evidence>
<dbReference type="CDD" id="cd00383">
    <property type="entry name" value="trans_reg_C"/>
    <property type="match status" value="1"/>
</dbReference>
<feature type="domain" description="OmpR/PhoB-type" evidence="10">
    <location>
        <begin position="133"/>
        <end position="232"/>
    </location>
</feature>
<evidence type="ECO:0000313" key="12">
    <source>
        <dbReference type="Proteomes" id="UP000682811"/>
    </source>
</evidence>
<dbReference type="Proteomes" id="UP000682811">
    <property type="component" value="Unassembled WGS sequence"/>
</dbReference>
<evidence type="ECO:0000256" key="4">
    <source>
        <dbReference type="ARBA" id="ARBA00023015"/>
    </source>
</evidence>
<keyword evidence="2 7" id="KW-0597">Phosphoprotein</keyword>
<dbReference type="GO" id="GO:0032993">
    <property type="term" value="C:protein-DNA complex"/>
    <property type="evidence" value="ECO:0007669"/>
    <property type="project" value="TreeGrafter"/>
</dbReference>
<dbReference type="PROSITE" id="PS51755">
    <property type="entry name" value="OMPR_PHOB"/>
    <property type="match status" value="1"/>
</dbReference>
<dbReference type="Gene3D" id="1.10.10.10">
    <property type="entry name" value="Winged helix-like DNA-binding domain superfamily/Winged helix DNA-binding domain"/>
    <property type="match status" value="1"/>
</dbReference>
<evidence type="ECO:0000256" key="6">
    <source>
        <dbReference type="ARBA" id="ARBA00023163"/>
    </source>
</evidence>
<dbReference type="FunFam" id="3.40.50.2300:FF:000001">
    <property type="entry name" value="DNA-binding response regulator PhoB"/>
    <property type="match status" value="1"/>
</dbReference>
<keyword evidence="12" id="KW-1185">Reference proteome</keyword>
<dbReference type="Pfam" id="PF00486">
    <property type="entry name" value="Trans_reg_C"/>
    <property type="match status" value="1"/>
</dbReference>
<evidence type="ECO:0000259" key="9">
    <source>
        <dbReference type="PROSITE" id="PS50110"/>
    </source>
</evidence>
<evidence type="ECO:0000256" key="3">
    <source>
        <dbReference type="ARBA" id="ARBA00023012"/>
    </source>
</evidence>
<keyword evidence="3" id="KW-0902">Two-component regulatory system</keyword>
<keyword evidence="5 8" id="KW-0238">DNA-binding</keyword>
<organism evidence="11 12">
    <name type="scientific">Paenibacillus azoreducens</name>
    <dbReference type="NCBI Taxonomy" id="116718"/>
    <lineage>
        <taxon>Bacteria</taxon>
        <taxon>Bacillati</taxon>
        <taxon>Bacillota</taxon>
        <taxon>Bacilli</taxon>
        <taxon>Bacillales</taxon>
        <taxon>Paenibacillaceae</taxon>
        <taxon>Paenibacillus</taxon>
    </lineage>
</organism>
<dbReference type="GO" id="GO:0000976">
    <property type="term" value="F:transcription cis-regulatory region binding"/>
    <property type="evidence" value="ECO:0007669"/>
    <property type="project" value="TreeGrafter"/>
</dbReference>
<dbReference type="GO" id="GO:0005829">
    <property type="term" value="C:cytosol"/>
    <property type="evidence" value="ECO:0007669"/>
    <property type="project" value="TreeGrafter"/>
</dbReference>
<dbReference type="InterPro" id="IPR036388">
    <property type="entry name" value="WH-like_DNA-bd_sf"/>
</dbReference>
<dbReference type="InterPro" id="IPR001789">
    <property type="entry name" value="Sig_transdc_resp-reg_receiver"/>
</dbReference>
<dbReference type="SUPFAM" id="SSF52172">
    <property type="entry name" value="CheY-like"/>
    <property type="match status" value="1"/>
</dbReference>
<dbReference type="PANTHER" id="PTHR48111:SF54">
    <property type="entry name" value="STAGE 0 SPORULATION PROTEIN A HOMOLOG"/>
    <property type="match status" value="1"/>
</dbReference>
<dbReference type="PROSITE" id="PS50110">
    <property type="entry name" value="RESPONSE_REGULATORY"/>
    <property type="match status" value="1"/>
</dbReference>
<dbReference type="AlphaFoldDB" id="A0A919YKY1"/>
<keyword evidence="6" id="KW-0804">Transcription</keyword>
<evidence type="ECO:0000259" key="10">
    <source>
        <dbReference type="PROSITE" id="PS51755"/>
    </source>
</evidence>
<dbReference type="RefSeq" id="WP_212981269.1">
    <property type="nucleotide sequence ID" value="NZ_AP025343.1"/>
</dbReference>
<dbReference type="InterPro" id="IPR011006">
    <property type="entry name" value="CheY-like_superfamily"/>
</dbReference>
<dbReference type="PANTHER" id="PTHR48111">
    <property type="entry name" value="REGULATOR OF RPOS"/>
    <property type="match status" value="1"/>
</dbReference>
<reference evidence="11 12" key="1">
    <citation type="submission" date="2021-03" db="EMBL/GenBank/DDBJ databases">
        <title>Antimicrobial resistance genes in bacteria isolated from Japanese honey, and their potential for conferring macrolide and lincosamide resistance in the American foulbrood pathogen Paenibacillus larvae.</title>
        <authorList>
            <person name="Okamoto M."/>
            <person name="Kumagai M."/>
            <person name="Kanamori H."/>
            <person name="Takamatsu D."/>
        </authorList>
    </citation>
    <scope>NUCLEOTIDE SEQUENCE [LARGE SCALE GENOMIC DNA]</scope>
    <source>
        <strain evidence="11 12">J34TS1</strain>
    </source>
</reference>